<dbReference type="Gene3D" id="3.30.450.40">
    <property type="match status" value="1"/>
</dbReference>
<evidence type="ECO:0000256" key="1">
    <source>
        <dbReference type="ARBA" id="ARBA00023015"/>
    </source>
</evidence>
<dbReference type="InterPro" id="IPR014757">
    <property type="entry name" value="Tscrpt_reg_IclR_C"/>
</dbReference>
<dbReference type="InterPro" id="IPR036388">
    <property type="entry name" value="WH-like_DNA-bd_sf"/>
</dbReference>
<evidence type="ECO:0000313" key="7">
    <source>
        <dbReference type="Proteomes" id="UP000292858"/>
    </source>
</evidence>
<dbReference type="AlphaFoldDB" id="A0A4Q9AWP2"/>
<keyword evidence="7" id="KW-1185">Reference proteome</keyword>
<gene>
    <name evidence="6" type="ORF">ETP66_11115</name>
</gene>
<dbReference type="PROSITE" id="PS51078">
    <property type="entry name" value="ICLR_ED"/>
    <property type="match status" value="1"/>
</dbReference>
<reference evidence="6 7" key="1">
    <citation type="submission" date="2019-02" db="EMBL/GenBank/DDBJ databases">
        <title>Thermus sp. a novel from hot spring.</title>
        <authorList>
            <person name="Zhao Z."/>
        </authorList>
    </citation>
    <scope>NUCLEOTIDE SEQUENCE [LARGE SCALE GENOMIC DNA]</scope>
    <source>
        <strain evidence="6 7">CFH 72773T</strain>
    </source>
</reference>
<evidence type="ECO:0000313" key="6">
    <source>
        <dbReference type="EMBL" id="TBH15457.1"/>
    </source>
</evidence>
<comment type="caution">
    <text evidence="6">The sequence shown here is derived from an EMBL/GenBank/DDBJ whole genome shotgun (WGS) entry which is preliminary data.</text>
</comment>
<evidence type="ECO:0000259" key="4">
    <source>
        <dbReference type="PROSITE" id="PS51077"/>
    </source>
</evidence>
<accession>A0A4Q9AWP2</accession>
<evidence type="ECO:0000256" key="2">
    <source>
        <dbReference type="ARBA" id="ARBA00023125"/>
    </source>
</evidence>
<dbReference type="Proteomes" id="UP000292858">
    <property type="component" value="Unassembled WGS sequence"/>
</dbReference>
<organism evidence="6 7">
    <name type="scientific">Thermus thermamylovorans</name>
    <dbReference type="NCBI Taxonomy" id="2509362"/>
    <lineage>
        <taxon>Bacteria</taxon>
        <taxon>Thermotogati</taxon>
        <taxon>Deinococcota</taxon>
        <taxon>Deinococci</taxon>
        <taxon>Thermales</taxon>
        <taxon>Thermaceae</taxon>
        <taxon>Thermus</taxon>
    </lineage>
</organism>
<feature type="domain" description="HTH iclR-type" evidence="4">
    <location>
        <begin position="2"/>
        <end position="63"/>
    </location>
</feature>
<name>A0A4Q9AWP2_9DEIN</name>
<dbReference type="OrthoDB" id="9791752at2"/>
<dbReference type="Gene3D" id="1.10.10.10">
    <property type="entry name" value="Winged helix-like DNA-binding domain superfamily/Winged helix DNA-binding domain"/>
    <property type="match status" value="1"/>
</dbReference>
<dbReference type="GO" id="GO:0045892">
    <property type="term" value="P:negative regulation of DNA-templated transcription"/>
    <property type="evidence" value="ECO:0007669"/>
    <property type="project" value="TreeGrafter"/>
</dbReference>
<dbReference type="RefSeq" id="WP_130842661.1">
    <property type="nucleotide sequence ID" value="NZ_SIJL01000024.1"/>
</dbReference>
<keyword evidence="1" id="KW-0805">Transcription regulation</keyword>
<dbReference type="Pfam" id="PF01614">
    <property type="entry name" value="IclR_C"/>
    <property type="match status" value="1"/>
</dbReference>
<keyword evidence="3" id="KW-0804">Transcription</keyword>
<evidence type="ECO:0000256" key="3">
    <source>
        <dbReference type="ARBA" id="ARBA00023163"/>
    </source>
</evidence>
<dbReference type="SUPFAM" id="SSF46785">
    <property type="entry name" value="Winged helix' DNA-binding domain"/>
    <property type="match status" value="1"/>
</dbReference>
<dbReference type="GO" id="GO:0003677">
    <property type="term" value="F:DNA binding"/>
    <property type="evidence" value="ECO:0007669"/>
    <property type="project" value="UniProtKB-KW"/>
</dbReference>
<protein>
    <submittedName>
        <fullName evidence="6">IclR family transcriptional regulator</fullName>
    </submittedName>
</protein>
<dbReference type="InterPro" id="IPR036390">
    <property type="entry name" value="WH_DNA-bd_sf"/>
</dbReference>
<dbReference type="FunFam" id="1.10.10.10:FF:000056">
    <property type="entry name" value="IclR family transcriptional regulator"/>
    <property type="match status" value="1"/>
</dbReference>
<dbReference type="PANTHER" id="PTHR30136:SF2">
    <property type="entry name" value="TRANSCRIPTIONAL REGULATOR ICLR"/>
    <property type="match status" value="1"/>
</dbReference>
<evidence type="ECO:0000259" key="5">
    <source>
        <dbReference type="PROSITE" id="PS51078"/>
    </source>
</evidence>
<proteinExistence type="predicted"/>
<dbReference type="Pfam" id="PF09339">
    <property type="entry name" value="HTH_IclR"/>
    <property type="match status" value="1"/>
</dbReference>
<keyword evidence="2" id="KW-0238">DNA-binding</keyword>
<dbReference type="InterPro" id="IPR050707">
    <property type="entry name" value="HTH_MetabolicPath_Reg"/>
</dbReference>
<dbReference type="InterPro" id="IPR005471">
    <property type="entry name" value="Tscrpt_reg_IclR_N"/>
</dbReference>
<dbReference type="EMBL" id="SIJL01000024">
    <property type="protein sequence ID" value="TBH15457.1"/>
    <property type="molecule type" value="Genomic_DNA"/>
</dbReference>
<feature type="domain" description="IclR-ED" evidence="5">
    <location>
        <begin position="64"/>
        <end position="247"/>
    </location>
</feature>
<dbReference type="GO" id="GO:0003700">
    <property type="term" value="F:DNA-binding transcription factor activity"/>
    <property type="evidence" value="ECO:0007669"/>
    <property type="project" value="TreeGrafter"/>
</dbReference>
<dbReference type="SMART" id="SM00346">
    <property type="entry name" value="HTH_ICLR"/>
    <property type="match status" value="1"/>
</dbReference>
<sequence length="260" mass="29221">MLGTVQKVGEVLELFTRERPEWGVSEVAKALGLPKSSAHALLATLAQIGLLKRSREGRYRLGWRILALAQVLLYTSSWRQEARRAMEELVARFGETTHLAVLECGRVVYVDKLEGTRAVKVATTGVGVELPAHCSGVGKVLLAFRSWEEVESIVAERGMPAFTPNTITTLDELRTELQAVRERGYAYDIEEVVPELCCVAAPIRDHTGEVVAAMSLSVPFYRFQQLKEEYRRAILEATRAVSERLGYMGEEVWIRSRWRS</sequence>
<dbReference type="PROSITE" id="PS51077">
    <property type="entry name" value="HTH_ICLR"/>
    <property type="match status" value="1"/>
</dbReference>
<dbReference type="InterPro" id="IPR029016">
    <property type="entry name" value="GAF-like_dom_sf"/>
</dbReference>
<dbReference type="PANTHER" id="PTHR30136">
    <property type="entry name" value="HELIX-TURN-HELIX TRANSCRIPTIONAL REGULATOR, ICLR FAMILY"/>
    <property type="match status" value="1"/>
</dbReference>
<dbReference type="SUPFAM" id="SSF55781">
    <property type="entry name" value="GAF domain-like"/>
    <property type="match status" value="1"/>
</dbReference>